<accession>A0ABU7TS20</accession>
<protein>
    <recommendedName>
        <fullName evidence="4">DUF2946 domain-containing protein</fullName>
    </recommendedName>
</protein>
<feature type="compositionally biased region" description="Low complexity" evidence="1">
    <location>
        <begin position="97"/>
        <end position="106"/>
    </location>
</feature>
<dbReference type="EMBL" id="MLCA01000009">
    <property type="protein sequence ID" value="MEE7492251.1"/>
    <property type="molecule type" value="Genomic_DNA"/>
</dbReference>
<sequence>MTFGVRHRRPAGARGWWALVARTLALVLTLAVAAPGAGLAADLAFHAGGHHDRSQGPALDAPAAPAAADPGLSEHLHCGCHQAARLEATEFAPPAAPGRLLPGALAQVHPSVSPDRLPRPPRA</sequence>
<reference evidence="2 3" key="1">
    <citation type="journal article" date="2012" name="Genet. Mol. Biol.">
        <title>Analysis of 16S rRNA and mxaF genes revealing insights into Methylobacterium niche-specific plant association.</title>
        <authorList>
            <person name="Dourado M.N."/>
            <person name="Andreote F.D."/>
            <person name="Dini-Andreote F."/>
            <person name="Conti R."/>
            <person name="Araujo J.M."/>
            <person name="Araujo W.L."/>
        </authorList>
    </citation>
    <scope>NUCLEOTIDE SEQUENCE [LARGE SCALE GENOMIC DNA]</scope>
    <source>
        <strain evidence="2 3">TC3-10</strain>
    </source>
</reference>
<name>A0ABU7TS20_9HYPH</name>
<evidence type="ECO:0000313" key="3">
    <source>
        <dbReference type="Proteomes" id="UP001355206"/>
    </source>
</evidence>
<organism evidence="2 3">
    <name type="scientific">Methylobacterium oryzae</name>
    <dbReference type="NCBI Taxonomy" id="334852"/>
    <lineage>
        <taxon>Bacteria</taxon>
        <taxon>Pseudomonadati</taxon>
        <taxon>Pseudomonadota</taxon>
        <taxon>Alphaproteobacteria</taxon>
        <taxon>Hyphomicrobiales</taxon>
        <taxon>Methylobacteriaceae</taxon>
        <taxon>Methylobacterium</taxon>
    </lineage>
</organism>
<evidence type="ECO:0000313" key="2">
    <source>
        <dbReference type="EMBL" id="MEE7492251.1"/>
    </source>
</evidence>
<comment type="caution">
    <text evidence="2">The sequence shown here is derived from an EMBL/GenBank/DDBJ whole genome shotgun (WGS) entry which is preliminary data.</text>
</comment>
<feature type="compositionally biased region" description="Low complexity" evidence="1">
    <location>
        <begin position="56"/>
        <end position="71"/>
    </location>
</feature>
<gene>
    <name evidence="2" type="ORF">MOTC310_17935</name>
</gene>
<evidence type="ECO:0008006" key="4">
    <source>
        <dbReference type="Google" id="ProtNLM"/>
    </source>
</evidence>
<feature type="region of interest" description="Disordered" evidence="1">
    <location>
        <begin position="47"/>
        <end position="74"/>
    </location>
</feature>
<feature type="region of interest" description="Disordered" evidence="1">
    <location>
        <begin position="94"/>
        <end position="123"/>
    </location>
</feature>
<dbReference type="RefSeq" id="WP_331302787.1">
    <property type="nucleotide sequence ID" value="NZ_MLCA01000009.1"/>
</dbReference>
<keyword evidence="3" id="KW-1185">Reference proteome</keyword>
<proteinExistence type="predicted"/>
<dbReference type="Proteomes" id="UP001355206">
    <property type="component" value="Unassembled WGS sequence"/>
</dbReference>
<evidence type="ECO:0000256" key="1">
    <source>
        <dbReference type="SAM" id="MobiDB-lite"/>
    </source>
</evidence>